<reference evidence="9" key="1">
    <citation type="submission" date="2019-04" db="EMBL/GenBank/DDBJ databases">
        <title>Evolution of Biomass-Degrading Anaerobic Consortia Revealed by Metagenomics.</title>
        <authorList>
            <person name="Peng X."/>
        </authorList>
    </citation>
    <scope>NUCLEOTIDE SEQUENCE</scope>
    <source>
        <strain evidence="9">SIG140</strain>
    </source>
</reference>
<proteinExistence type="predicted"/>
<organism evidence="9 10">
    <name type="scientific">Xylanibacter ruminicola</name>
    <name type="common">Prevotella ruminicola</name>
    <dbReference type="NCBI Taxonomy" id="839"/>
    <lineage>
        <taxon>Bacteria</taxon>
        <taxon>Pseudomonadati</taxon>
        <taxon>Bacteroidota</taxon>
        <taxon>Bacteroidia</taxon>
        <taxon>Bacteroidales</taxon>
        <taxon>Prevotellaceae</taxon>
        <taxon>Xylanibacter</taxon>
    </lineage>
</organism>
<evidence type="ECO:0000256" key="6">
    <source>
        <dbReference type="SAM" id="Phobius"/>
    </source>
</evidence>
<dbReference type="InterPro" id="IPR058792">
    <property type="entry name" value="Beta-barrel_RND_2"/>
</dbReference>
<dbReference type="AlphaFoldDB" id="A0A9D5P449"/>
<dbReference type="GO" id="GO:0055085">
    <property type="term" value="P:transmembrane transport"/>
    <property type="evidence" value="ECO:0007669"/>
    <property type="project" value="InterPro"/>
</dbReference>
<dbReference type="InterPro" id="IPR058625">
    <property type="entry name" value="MdtA-like_BSH"/>
</dbReference>
<evidence type="ECO:0000256" key="1">
    <source>
        <dbReference type="ARBA" id="ARBA00004167"/>
    </source>
</evidence>
<evidence type="ECO:0000256" key="5">
    <source>
        <dbReference type="SAM" id="Coils"/>
    </source>
</evidence>
<dbReference type="EMBL" id="SUYC01000015">
    <property type="protein sequence ID" value="MBE6271662.1"/>
    <property type="molecule type" value="Genomic_DNA"/>
</dbReference>
<dbReference type="Pfam" id="PF25917">
    <property type="entry name" value="BSH_RND"/>
    <property type="match status" value="1"/>
</dbReference>
<dbReference type="PANTHER" id="PTHR30386:SF26">
    <property type="entry name" value="TRANSPORT PROTEIN COMB"/>
    <property type="match status" value="1"/>
</dbReference>
<gene>
    <name evidence="9" type="ORF">E7101_12060</name>
</gene>
<accession>A0A9D5P449</accession>
<dbReference type="InterPro" id="IPR050739">
    <property type="entry name" value="MFP"/>
</dbReference>
<dbReference type="GO" id="GO:0016020">
    <property type="term" value="C:membrane"/>
    <property type="evidence" value="ECO:0007669"/>
    <property type="project" value="UniProtKB-SubCell"/>
</dbReference>
<evidence type="ECO:0000256" key="3">
    <source>
        <dbReference type="ARBA" id="ARBA00022989"/>
    </source>
</evidence>
<dbReference type="Gene3D" id="1.10.287.470">
    <property type="entry name" value="Helix hairpin bin"/>
    <property type="match status" value="1"/>
</dbReference>
<dbReference type="Proteomes" id="UP000806522">
    <property type="component" value="Unassembled WGS sequence"/>
</dbReference>
<feature type="coiled-coil region" evidence="5">
    <location>
        <begin position="123"/>
        <end position="178"/>
    </location>
</feature>
<evidence type="ECO:0000256" key="2">
    <source>
        <dbReference type="ARBA" id="ARBA00022692"/>
    </source>
</evidence>
<feature type="domain" description="Multidrug resistance protein MdtA-like barrel-sandwich hybrid" evidence="7">
    <location>
        <begin position="51"/>
        <end position="246"/>
    </location>
</feature>
<name>A0A9D5P449_XYLRU</name>
<protein>
    <submittedName>
        <fullName evidence="9">HlyD family secretion protein</fullName>
    </submittedName>
</protein>
<keyword evidence="4 6" id="KW-0472">Membrane</keyword>
<keyword evidence="5" id="KW-0175">Coiled coil</keyword>
<dbReference type="SUPFAM" id="SSF111369">
    <property type="entry name" value="HlyD-like secretion proteins"/>
    <property type="match status" value="3"/>
</dbReference>
<dbReference type="Gene3D" id="2.40.30.170">
    <property type="match status" value="1"/>
</dbReference>
<evidence type="ECO:0000313" key="9">
    <source>
        <dbReference type="EMBL" id="MBE6271662.1"/>
    </source>
</evidence>
<comment type="subcellular location">
    <subcellularLocation>
        <location evidence="1">Membrane</location>
        <topology evidence="1">Single-pass membrane protein</topology>
    </subcellularLocation>
</comment>
<evidence type="ECO:0000259" key="8">
    <source>
        <dbReference type="Pfam" id="PF25954"/>
    </source>
</evidence>
<dbReference type="Pfam" id="PF25954">
    <property type="entry name" value="Beta-barrel_RND_2"/>
    <property type="match status" value="1"/>
</dbReference>
<feature type="transmembrane region" description="Helical" evidence="6">
    <location>
        <begin position="12"/>
        <end position="31"/>
    </location>
</feature>
<evidence type="ECO:0000313" key="10">
    <source>
        <dbReference type="Proteomes" id="UP000806522"/>
    </source>
</evidence>
<comment type="caution">
    <text evidence="9">The sequence shown here is derived from an EMBL/GenBank/DDBJ whole genome shotgun (WGS) entry which is preliminary data.</text>
</comment>
<keyword evidence="3 6" id="KW-1133">Transmembrane helix</keyword>
<feature type="domain" description="CusB-like beta-barrel" evidence="8">
    <location>
        <begin position="248"/>
        <end position="289"/>
    </location>
</feature>
<evidence type="ECO:0000256" key="4">
    <source>
        <dbReference type="ARBA" id="ARBA00023136"/>
    </source>
</evidence>
<sequence>MNKRKQALRAYNVVVVALMVLGFIFVCSRFVHLGSTEYTDNAMVHRHLSPVNTRVPGFIKEIRFDEFQFVHKGDTLVVIEDAEFRLALAQAEAGVKGQKSGTSAVSAGMSTTQSNVRVASAGIDEARIQMENAQKDYHRFEQLLQKEAVTRQQYDHVKAQYEAARARYEAARNRQQATHMVLGEQQQRLGQSAANESVAEAQLNLARLNLSYTVITAPCDGYIGRKDIHVGQLVQPGQLLVNVIDQNTVWVIANYRESQMHHISVGAAVEFEADAIPGVTFKGVVKSISAASGASYSNMPVDNATGNFVKVEQRVPVRIELTEDNNKTDVKRLLSGLNVECEVDY</sequence>
<keyword evidence="2 6" id="KW-0812">Transmembrane</keyword>
<dbReference type="PANTHER" id="PTHR30386">
    <property type="entry name" value="MEMBRANE FUSION SUBUNIT OF EMRAB-TOLC MULTIDRUG EFFLUX PUMP"/>
    <property type="match status" value="1"/>
</dbReference>
<evidence type="ECO:0000259" key="7">
    <source>
        <dbReference type="Pfam" id="PF25917"/>
    </source>
</evidence>
<dbReference type="Gene3D" id="2.40.50.100">
    <property type="match status" value="1"/>
</dbReference>